<evidence type="ECO:0000313" key="4">
    <source>
        <dbReference type="EMBL" id="SFR14556.1"/>
    </source>
</evidence>
<keyword evidence="1" id="KW-0408">Iron</keyword>
<accession>A0A1I6EA10</accession>
<dbReference type="PANTHER" id="PTHR43742">
    <property type="entry name" value="TRIMETHYLAMINE-N-OXIDE REDUCTASE"/>
    <property type="match status" value="1"/>
</dbReference>
<keyword evidence="5" id="KW-1185">Reference proteome</keyword>
<dbReference type="InterPro" id="IPR050612">
    <property type="entry name" value="Prok_Mopterin_Oxidored"/>
</dbReference>
<dbReference type="Pfam" id="PF00384">
    <property type="entry name" value="Molybdopterin"/>
    <property type="match status" value="1"/>
</dbReference>
<evidence type="ECO:0000256" key="1">
    <source>
        <dbReference type="ARBA" id="ARBA00023004"/>
    </source>
</evidence>
<gene>
    <name evidence="4" type="ORF">SAMN05660706_13216</name>
</gene>
<evidence type="ECO:0000259" key="3">
    <source>
        <dbReference type="Pfam" id="PF00384"/>
    </source>
</evidence>
<dbReference type="RefSeq" id="WP_114340141.1">
    <property type="nucleotide sequence ID" value="NZ_FOYM01000032.1"/>
</dbReference>
<name>A0A1I6EA10_9FIRM</name>
<proteinExistence type="predicted"/>
<keyword evidence="2" id="KW-0479">Metal-binding</keyword>
<dbReference type="GO" id="GO:0051536">
    <property type="term" value="F:iron-sulfur cluster binding"/>
    <property type="evidence" value="ECO:0007669"/>
    <property type="project" value="UniProtKB-KW"/>
</dbReference>
<dbReference type="OrthoDB" id="219031at2"/>
<dbReference type="EMBL" id="FOYM01000032">
    <property type="protein sequence ID" value="SFR14556.1"/>
    <property type="molecule type" value="Genomic_DNA"/>
</dbReference>
<dbReference type="SUPFAM" id="SSF53706">
    <property type="entry name" value="Formate dehydrogenase/DMSO reductase, domains 1-3"/>
    <property type="match status" value="1"/>
</dbReference>
<evidence type="ECO:0000256" key="2">
    <source>
        <dbReference type="ARBA" id="ARBA00023014"/>
    </source>
</evidence>
<dbReference type="GO" id="GO:0016491">
    <property type="term" value="F:oxidoreductase activity"/>
    <property type="evidence" value="ECO:0007669"/>
    <property type="project" value="InterPro"/>
</dbReference>
<dbReference type="STRING" id="39060.SAMN05660706_13216"/>
<dbReference type="InterPro" id="IPR006656">
    <property type="entry name" value="Mopterin_OxRdtase"/>
</dbReference>
<keyword evidence="2" id="KW-0411">Iron-sulfur</keyword>
<reference evidence="5" key="1">
    <citation type="submission" date="2016-10" db="EMBL/GenBank/DDBJ databases">
        <authorList>
            <person name="Varghese N."/>
            <person name="Submissions S."/>
        </authorList>
    </citation>
    <scope>NUCLEOTIDE SEQUENCE [LARGE SCALE GENOMIC DNA]</scope>
    <source>
        <strain evidence="5">DSM 3669</strain>
    </source>
</reference>
<dbReference type="Gene3D" id="3.40.50.740">
    <property type="match status" value="1"/>
</dbReference>
<feature type="domain" description="Molybdopterin oxidoreductase" evidence="3">
    <location>
        <begin position="6"/>
        <end position="114"/>
    </location>
</feature>
<dbReference type="AlphaFoldDB" id="A0A1I6EA10"/>
<protein>
    <submittedName>
        <fullName evidence="4">Molybdopterin oxidoreductase</fullName>
    </submittedName>
</protein>
<organism evidence="4 5">
    <name type="scientific">Desulfoscipio geothermicus DSM 3669</name>
    <dbReference type="NCBI Taxonomy" id="1121426"/>
    <lineage>
        <taxon>Bacteria</taxon>
        <taxon>Bacillati</taxon>
        <taxon>Bacillota</taxon>
        <taxon>Clostridia</taxon>
        <taxon>Eubacteriales</taxon>
        <taxon>Desulfallaceae</taxon>
        <taxon>Desulfoscipio</taxon>
    </lineage>
</organism>
<dbReference type="PANTHER" id="PTHR43742:SF6">
    <property type="entry name" value="OXIDOREDUCTASE YYAE-RELATED"/>
    <property type="match status" value="1"/>
</dbReference>
<sequence>MYSSRRILHPLLREGSGWRRIGWEEALDHWATKLTEIKEHYGTTAVLHHDASGSNGLLRGLGSRFFNVYGGVTVPGGSLCRGSGLAAQELDFGGHQAHEWDDLANSRTVLLWGATRPAPTRICWSTCARPRQTGRR</sequence>
<dbReference type="Gene3D" id="3.40.228.10">
    <property type="entry name" value="Dimethylsulfoxide Reductase, domain 2"/>
    <property type="match status" value="1"/>
</dbReference>
<dbReference type="Proteomes" id="UP000199584">
    <property type="component" value="Unassembled WGS sequence"/>
</dbReference>
<evidence type="ECO:0000313" key="5">
    <source>
        <dbReference type="Proteomes" id="UP000199584"/>
    </source>
</evidence>